<evidence type="ECO:0000313" key="13">
    <source>
        <dbReference type="Proteomes" id="UP000177097"/>
    </source>
</evidence>
<comment type="subunit">
    <text evidence="7 9">Part of the 50S ribosomal subunit.</text>
</comment>
<comment type="similarity">
    <text evidence="1 7 8">Belongs to the universal ribosomal protein uL22 family.</text>
</comment>
<keyword evidence="5 7" id="KW-0687">Ribonucleoprotein</keyword>
<evidence type="ECO:0000256" key="2">
    <source>
        <dbReference type="ARBA" id="ARBA00022730"/>
    </source>
</evidence>
<name>A0A1F7TX54_9BACT</name>
<evidence type="ECO:0000256" key="5">
    <source>
        <dbReference type="ARBA" id="ARBA00023274"/>
    </source>
</evidence>
<keyword evidence="2 7" id="KW-0699">rRNA-binding</keyword>
<evidence type="ECO:0000313" key="12">
    <source>
        <dbReference type="EMBL" id="OGL70114.1"/>
    </source>
</evidence>
<dbReference type="HAMAP" id="MF_01331_B">
    <property type="entry name" value="Ribosomal_uL22_B"/>
    <property type="match status" value="1"/>
</dbReference>
<dbReference type="PROSITE" id="PS00464">
    <property type="entry name" value="RIBOSOMAL_L22"/>
    <property type="match status" value="1"/>
</dbReference>
<dbReference type="InterPro" id="IPR018260">
    <property type="entry name" value="Ribosomal_uL22_CS"/>
</dbReference>
<dbReference type="InterPro" id="IPR005727">
    <property type="entry name" value="Ribosomal_uL22_bac/chlpt-type"/>
</dbReference>
<evidence type="ECO:0000256" key="9">
    <source>
        <dbReference type="RuleBase" id="RU004006"/>
    </source>
</evidence>
<dbReference type="AlphaFoldDB" id="A0A1F7TX54"/>
<feature type="compositionally biased region" description="Low complexity" evidence="11">
    <location>
        <begin position="117"/>
        <end position="132"/>
    </location>
</feature>
<keyword evidence="3 7" id="KW-0694">RNA-binding</keyword>
<dbReference type="GO" id="GO:0019843">
    <property type="term" value="F:rRNA binding"/>
    <property type="evidence" value="ECO:0007669"/>
    <property type="project" value="UniProtKB-UniRule"/>
</dbReference>
<dbReference type="GO" id="GO:0022625">
    <property type="term" value="C:cytosolic large ribosomal subunit"/>
    <property type="evidence" value="ECO:0007669"/>
    <property type="project" value="TreeGrafter"/>
</dbReference>
<dbReference type="EMBL" id="MGDX01000036">
    <property type="protein sequence ID" value="OGL70114.1"/>
    <property type="molecule type" value="Genomic_DNA"/>
</dbReference>
<organism evidence="12 13">
    <name type="scientific">Candidatus Uhrbacteria bacterium RIFCSPHIGHO2_02_FULL_53_13</name>
    <dbReference type="NCBI Taxonomy" id="1802389"/>
    <lineage>
        <taxon>Bacteria</taxon>
        <taxon>Candidatus Uhriibacteriota</taxon>
    </lineage>
</organism>
<dbReference type="STRING" id="1802389.A3C17_03530"/>
<dbReference type="NCBIfam" id="TIGR01044">
    <property type="entry name" value="rplV_bact"/>
    <property type="match status" value="1"/>
</dbReference>
<protein>
    <recommendedName>
        <fullName evidence="6 7">Large ribosomal subunit protein uL22</fullName>
    </recommendedName>
</protein>
<dbReference type="InterPro" id="IPR036394">
    <property type="entry name" value="Ribosomal_uL22_sf"/>
</dbReference>
<evidence type="ECO:0000256" key="10">
    <source>
        <dbReference type="RuleBase" id="RU004008"/>
    </source>
</evidence>
<dbReference type="Gene3D" id="3.90.470.10">
    <property type="entry name" value="Ribosomal protein L22/L17"/>
    <property type="match status" value="1"/>
</dbReference>
<accession>A0A1F7TX54</accession>
<sequence>MVQTSAKLRFLRMSPRKVRLVVDVVRGLSVDEALAQLRFSSKAAARPVRKLIESAVANAVHNDHLQREALYIAQIVVDQGPTYKRSQPRAFGRAGMIRKRTSHVSVTVAPREGAVAKTTAKKALADAPTTKKSAVKQRASSAKTPTAKRAGAAKKPATKPRTTATKPRAPRAKKSSPTNKQA</sequence>
<evidence type="ECO:0000256" key="4">
    <source>
        <dbReference type="ARBA" id="ARBA00022980"/>
    </source>
</evidence>
<dbReference type="PANTHER" id="PTHR13501">
    <property type="entry name" value="CHLOROPLAST 50S RIBOSOMAL PROTEIN L22-RELATED"/>
    <property type="match status" value="1"/>
</dbReference>
<evidence type="ECO:0000256" key="8">
    <source>
        <dbReference type="RuleBase" id="RU004005"/>
    </source>
</evidence>
<comment type="function">
    <text evidence="7">The globular domain of the protein is located near the polypeptide exit tunnel on the outside of the subunit, while an extended beta-hairpin is found that lines the wall of the exit tunnel in the center of the 70S ribosome.</text>
</comment>
<feature type="compositionally biased region" description="Low complexity" evidence="11">
    <location>
        <begin position="142"/>
        <end position="167"/>
    </location>
</feature>
<dbReference type="SUPFAM" id="SSF54843">
    <property type="entry name" value="Ribosomal protein L22"/>
    <property type="match status" value="1"/>
</dbReference>
<dbReference type="Pfam" id="PF00237">
    <property type="entry name" value="Ribosomal_L22"/>
    <property type="match status" value="1"/>
</dbReference>
<feature type="region of interest" description="Disordered" evidence="11">
    <location>
        <begin position="117"/>
        <end position="182"/>
    </location>
</feature>
<reference evidence="12 13" key="1">
    <citation type="journal article" date="2016" name="Nat. Commun.">
        <title>Thousands of microbial genomes shed light on interconnected biogeochemical processes in an aquifer system.</title>
        <authorList>
            <person name="Anantharaman K."/>
            <person name="Brown C.T."/>
            <person name="Hug L.A."/>
            <person name="Sharon I."/>
            <person name="Castelle C.J."/>
            <person name="Probst A.J."/>
            <person name="Thomas B.C."/>
            <person name="Singh A."/>
            <person name="Wilkins M.J."/>
            <person name="Karaoz U."/>
            <person name="Brodie E.L."/>
            <person name="Williams K.H."/>
            <person name="Hubbard S.S."/>
            <person name="Banfield J.F."/>
        </authorList>
    </citation>
    <scope>NUCLEOTIDE SEQUENCE [LARGE SCALE GENOMIC DNA]</scope>
</reference>
<evidence type="ECO:0000256" key="1">
    <source>
        <dbReference type="ARBA" id="ARBA00009451"/>
    </source>
</evidence>
<dbReference type="PANTHER" id="PTHR13501:SF8">
    <property type="entry name" value="LARGE RIBOSOMAL SUBUNIT PROTEIN UL22M"/>
    <property type="match status" value="1"/>
</dbReference>
<proteinExistence type="inferred from homology"/>
<dbReference type="InterPro" id="IPR001063">
    <property type="entry name" value="Ribosomal_uL22"/>
</dbReference>
<dbReference type="Proteomes" id="UP000177097">
    <property type="component" value="Unassembled WGS sequence"/>
</dbReference>
<evidence type="ECO:0000256" key="3">
    <source>
        <dbReference type="ARBA" id="ARBA00022884"/>
    </source>
</evidence>
<dbReference type="GO" id="GO:0003735">
    <property type="term" value="F:structural constituent of ribosome"/>
    <property type="evidence" value="ECO:0007669"/>
    <property type="project" value="InterPro"/>
</dbReference>
<dbReference type="GO" id="GO:0006412">
    <property type="term" value="P:translation"/>
    <property type="evidence" value="ECO:0007669"/>
    <property type="project" value="UniProtKB-UniRule"/>
</dbReference>
<comment type="function">
    <text evidence="7 10">This protein binds specifically to 23S rRNA; its binding is stimulated by other ribosomal proteins, e.g., L4, L17, and L20. It is important during the early stages of 50S assembly. It makes multiple contacts with different domains of the 23S rRNA in the assembled 50S subunit and ribosome.</text>
</comment>
<dbReference type="InterPro" id="IPR047867">
    <property type="entry name" value="Ribosomal_uL22_bac/org-type"/>
</dbReference>
<evidence type="ECO:0000256" key="11">
    <source>
        <dbReference type="SAM" id="MobiDB-lite"/>
    </source>
</evidence>
<evidence type="ECO:0000256" key="6">
    <source>
        <dbReference type="ARBA" id="ARBA00035207"/>
    </source>
</evidence>
<evidence type="ECO:0000256" key="7">
    <source>
        <dbReference type="HAMAP-Rule" id="MF_01331"/>
    </source>
</evidence>
<gene>
    <name evidence="7" type="primary">rplV</name>
    <name evidence="12" type="ORF">A3C17_03530</name>
</gene>
<dbReference type="CDD" id="cd00336">
    <property type="entry name" value="Ribosomal_L22"/>
    <property type="match status" value="1"/>
</dbReference>
<comment type="caution">
    <text evidence="12">The sequence shown here is derived from an EMBL/GenBank/DDBJ whole genome shotgun (WGS) entry which is preliminary data.</text>
</comment>
<keyword evidence="4 7" id="KW-0689">Ribosomal protein</keyword>